<comment type="caution">
    <text evidence="1">The sequence shown here is derived from an EMBL/GenBank/DDBJ whole genome shotgun (WGS) entry which is preliminary data.</text>
</comment>
<dbReference type="AlphaFoldDB" id="A0AAJ2PPB1"/>
<evidence type="ECO:0008006" key="3">
    <source>
        <dbReference type="Google" id="ProtNLM"/>
    </source>
</evidence>
<accession>A0AAJ2PPB1</accession>
<proteinExistence type="predicted"/>
<dbReference type="RefSeq" id="WP_319691444.1">
    <property type="nucleotide sequence ID" value="NZ_JARAWN010000058.1"/>
</dbReference>
<evidence type="ECO:0000313" key="1">
    <source>
        <dbReference type="EMBL" id="MDX3130656.1"/>
    </source>
</evidence>
<protein>
    <recommendedName>
        <fullName evidence="3">Transposase</fullName>
    </recommendedName>
</protein>
<reference evidence="1" key="1">
    <citation type="journal article" date="2023" name="Microb. Genom.">
        <title>Mesoterricola silvestris gen. nov., sp. nov., Mesoterricola sediminis sp. nov., Geothrix oryzae sp. nov., Geothrix edaphica sp. nov., Geothrix rubra sp. nov., and Geothrix limicola sp. nov., six novel members of Acidobacteriota isolated from soils.</title>
        <authorList>
            <person name="Weisberg A.J."/>
            <person name="Pearce E."/>
            <person name="Kramer C.G."/>
            <person name="Chang J.H."/>
            <person name="Clarke C.R."/>
        </authorList>
    </citation>
    <scope>NUCLEOTIDE SEQUENCE</scope>
    <source>
        <strain evidence="1">ND06-05F</strain>
    </source>
</reference>
<dbReference type="EMBL" id="JARAWN010000058">
    <property type="protein sequence ID" value="MDX3130656.1"/>
    <property type="molecule type" value="Genomic_DNA"/>
</dbReference>
<dbReference type="Proteomes" id="UP001273589">
    <property type="component" value="Unassembled WGS sequence"/>
</dbReference>
<organism evidence="1 2">
    <name type="scientific">Streptomyces europaeiscabiei</name>
    <dbReference type="NCBI Taxonomy" id="146819"/>
    <lineage>
        <taxon>Bacteria</taxon>
        <taxon>Bacillati</taxon>
        <taxon>Actinomycetota</taxon>
        <taxon>Actinomycetes</taxon>
        <taxon>Kitasatosporales</taxon>
        <taxon>Streptomycetaceae</taxon>
        <taxon>Streptomyces</taxon>
    </lineage>
</organism>
<gene>
    <name evidence="1" type="ORF">PV367_12840</name>
</gene>
<sequence length="44" mass="4806">MITDVATTHDSQVLSGIHTRLRRRGLLPADHLVDAGYTSLPHLA</sequence>
<evidence type="ECO:0000313" key="2">
    <source>
        <dbReference type="Proteomes" id="UP001273589"/>
    </source>
</evidence>
<name>A0AAJ2PPB1_9ACTN</name>